<dbReference type="InterPro" id="IPR000192">
    <property type="entry name" value="Aminotrans_V_dom"/>
</dbReference>
<sequence>MSHALATAPAATAVDLPSVVGADLQVPLVDGRCVRYANLDVAASAPALQAVADEVNALLPWYASVHRGAGYASQVCTRVLEAARTTVAEFVGARPGDVTVFTRHTTDSLNLLASCVPGPVLTLDVEHHANLLPWQSRPGSRVIAARAGVDATLAAVDDALARGSFALLAVTGASNVTGETLPIAQVVDIAHAYGTRVVVDAAQTAPHRRIDLAAWGADYVALSGHKLYAPYGTGALVGRRDWLDEAAPHLAGGGAVAHVGIHGTTAEAAWAPAPHRHEAGTPNVLGAAALAAACRTLAPLLDEVAPAHERALLTRLTDGLDAIDGVTSLRIWNDSPDRVAVASFVVDGVPAGLVAAYLSAEHGIGVRDGRFCAHPLLARLADGGDGAGDGNAVRASLGLGSTAEDVDRLLSALTALVAEGPRWDYAVVDGRWAPTPDPRDADPLGLAGPVGTQRCGAA</sequence>
<dbReference type="InterPro" id="IPR015421">
    <property type="entry name" value="PyrdxlP-dep_Trfase_major"/>
</dbReference>
<dbReference type="PANTHER" id="PTHR43586:SF8">
    <property type="entry name" value="CYSTEINE DESULFURASE 1, CHLOROPLASTIC"/>
    <property type="match status" value="1"/>
</dbReference>
<gene>
    <name evidence="5" type="ORF">EV383_1820</name>
</gene>
<reference evidence="5 6" key="1">
    <citation type="submission" date="2019-02" db="EMBL/GenBank/DDBJ databases">
        <title>Sequencing the genomes of 1000 actinobacteria strains.</title>
        <authorList>
            <person name="Klenk H.-P."/>
        </authorList>
    </citation>
    <scope>NUCLEOTIDE SEQUENCE [LARGE SCALE GENOMIC DNA]</scope>
    <source>
        <strain evidence="5 6">DSM 45779</strain>
    </source>
</reference>
<proteinExistence type="predicted"/>
<dbReference type="GO" id="GO:0016829">
    <property type="term" value="F:lyase activity"/>
    <property type="evidence" value="ECO:0007669"/>
    <property type="project" value="UniProtKB-KW"/>
</dbReference>
<dbReference type="SUPFAM" id="SSF53383">
    <property type="entry name" value="PLP-dependent transferases"/>
    <property type="match status" value="1"/>
</dbReference>
<dbReference type="Gene3D" id="3.90.1150.10">
    <property type="entry name" value="Aspartate Aminotransferase, domain 1"/>
    <property type="match status" value="1"/>
</dbReference>
<keyword evidence="2" id="KW-0663">Pyridoxal phosphate</keyword>
<evidence type="ECO:0000313" key="5">
    <source>
        <dbReference type="EMBL" id="RZT84959.1"/>
    </source>
</evidence>
<comment type="caution">
    <text evidence="5">The sequence shown here is derived from an EMBL/GenBank/DDBJ whole genome shotgun (WGS) entry which is preliminary data.</text>
</comment>
<feature type="region of interest" description="Disordered" evidence="3">
    <location>
        <begin position="434"/>
        <end position="458"/>
    </location>
</feature>
<dbReference type="OrthoDB" id="9804366at2"/>
<dbReference type="Pfam" id="PF00266">
    <property type="entry name" value="Aminotran_5"/>
    <property type="match status" value="1"/>
</dbReference>
<dbReference type="EMBL" id="SHKL01000001">
    <property type="protein sequence ID" value="RZT84959.1"/>
    <property type="molecule type" value="Genomic_DNA"/>
</dbReference>
<dbReference type="RefSeq" id="WP_130289502.1">
    <property type="nucleotide sequence ID" value="NZ_SHKL01000001.1"/>
</dbReference>
<protein>
    <submittedName>
        <fullName evidence="5">Selenocysteine lyase/cysteine desulfurase</fullName>
    </submittedName>
</protein>
<dbReference type="AlphaFoldDB" id="A0A4Q7UXT7"/>
<dbReference type="InterPro" id="IPR015424">
    <property type="entry name" value="PyrdxlP-dep_Trfase"/>
</dbReference>
<name>A0A4Q7UXT7_PSEST</name>
<comment type="cofactor">
    <cofactor evidence="1">
        <name>pyridoxal 5'-phosphate</name>
        <dbReference type="ChEBI" id="CHEBI:597326"/>
    </cofactor>
</comment>
<organism evidence="5 6">
    <name type="scientific">Pseudonocardia sediminis</name>
    <dbReference type="NCBI Taxonomy" id="1397368"/>
    <lineage>
        <taxon>Bacteria</taxon>
        <taxon>Bacillati</taxon>
        <taxon>Actinomycetota</taxon>
        <taxon>Actinomycetes</taxon>
        <taxon>Pseudonocardiales</taxon>
        <taxon>Pseudonocardiaceae</taxon>
        <taxon>Pseudonocardia</taxon>
    </lineage>
</organism>
<keyword evidence="6" id="KW-1185">Reference proteome</keyword>
<accession>A0A4Q7UXT7</accession>
<dbReference type="PANTHER" id="PTHR43586">
    <property type="entry name" value="CYSTEINE DESULFURASE"/>
    <property type="match status" value="1"/>
</dbReference>
<evidence type="ECO:0000259" key="4">
    <source>
        <dbReference type="Pfam" id="PF00266"/>
    </source>
</evidence>
<evidence type="ECO:0000256" key="3">
    <source>
        <dbReference type="SAM" id="MobiDB-lite"/>
    </source>
</evidence>
<keyword evidence="5" id="KW-0456">Lyase</keyword>
<feature type="domain" description="Aminotransferase class V" evidence="4">
    <location>
        <begin position="38"/>
        <end position="409"/>
    </location>
</feature>
<evidence type="ECO:0000313" key="6">
    <source>
        <dbReference type="Proteomes" id="UP000291591"/>
    </source>
</evidence>
<evidence type="ECO:0000256" key="1">
    <source>
        <dbReference type="ARBA" id="ARBA00001933"/>
    </source>
</evidence>
<dbReference type="Gene3D" id="3.40.640.10">
    <property type="entry name" value="Type I PLP-dependent aspartate aminotransferase-like (Major domain)"/>
    <property type="match status" value="1"/>
</dbReference>
<dbReference type="InterPro" id="IPR015422">
    <property type="entry name" value="PyrdxlP-dep_Trfase_small"/>
</dbReference>
<evidence type="ECO:0000256" key="2">
    <source>
        <dbReference type="ARBA" id="ARBA00022898"/>
    </source>
</evidence>
<dbReference type="Proteomes" id="UP000291591">
    <property type="component" value="Unassembled WGS sequence"/>
</dbReference>